<dbReference type="Gene3D" id="2.60.120.260">
    <property type="entry name" value="Galactose-binding domain-like"/>
    <property type="match status" value="1"/>
</dbReference>
<proteinExistence type="inferred from homology"/>
<dbReference type="InterPro" id="IPR013783">
    <property type="entry name" value="Ig-like_fold"/>
</dbReference>
<dbReference type="InterPro" id="IPR008979">
    <property type="entry name" value="Galactose-bd-like_sf"/>
</dbReference>
<dbReference type="SUPFAM" id="SSF49785">
    <property type="entry name" value="Galactose-binding domain-like"/>
    <property type="match status" value="1"/>
</dbReference>
<accession>A0A6S6R3T9</accession>
<dbReference type="InterPro" id="IPR036156">
    <property type="entry name" value="Beta-gal/glucu_dom_sf"/>
</dbReference>
<dbReference type="Pfam" id="PF02837">
    <property type="entry name" value="Glyco_hydro_2_N"/>
    <property type="match status" value="1"/>
</dbReference>
<dbReference type="KEGG" id="acel:acsn021_35980"/>
<feature type="domain" description="Glycoside hydrolase family 2 immunoglobulin-like beta-sandwich" evidence="4">
    <location>
        <begin position="205"/>
        <end position="295"/>
    </location>
</feature>
<dbReference type="SUPFAM" id="SSF51445">
    <property type="entry name" value="(Trans)glycosidases"/>
    <property type="match status" value="1"/>
</dbReference>
<dbReference type="Pfam" id="PF02836">
    <property type="entry name" value="Glyco_hydro_2_C"/>
    <property type="match status" value="1"/>
</dbReference>
<organism evidence="7 8">
    <name type="scientific">Anaerocolumna cellulosilytica</name>
    <dbReference type="NCBI Taxonomy" id="433286"/>
    <lineage>
        <taxon>Bacteria</taxon>
        <taxon>Bacillati</taxon>
        <taxon>Bacillota</taxon>
        <taxon>Clostridia</taxon>
        <taxon>Lachnospirales</taxon>
        <taxon>Lachnospiraceae</taxon>
        <taxon>Anaerocolumna</taxon>
    </lineage>
</organism>
<dbReference type="GO" id="GO:0004553">
    <property type="term" value="F:hydrolase activity, hydrolyzing O-glycosyl compounds"/>
    <property type="evidence" value="ECO:0007669"/>
    <property type="project" value="InterPro"/>
</dbReference>
<reference evidence="7 8" key="1">
    <citation type="journal article" date="2016" name="Int. J. Syst. Evol. Microbiol.">
        <title>Descriptions of Anaerotaenia torta gen. nov., sp. nov. and Anaerocolumna cellulosilytica gen. nov., sp. nov. isolated from a methanogenic reactor of cattle waste.</title>
        <authorList>
            <person name="Uek A."/>
            <person name="Ohtaki Y."/>
            <person name="Kaku N."/>
            <person name="Ueki K."/>
        </authorList>
    </citation>
    <scope>NUCLEOTIDE SEQUENCE [LARGE SCALE GENOMIC DNA]</scope>
    <source>
        <strain evidence="7 8">SN021</strain>
    </source>
</reference>
<dbReference type="PANTHER" id="PTHR42732">
    <property type="entry name" value="BETA-GALACTOSIDASE"/>
    <property type="match status" value="1"/>
</dbReference>
<feature type="domain" description="Glycoside hydrolase family 2 catalytic" evidence="5">
    <location>
        <begin position="309"/>
        <end position="479"/>
    </location>
</feature>
<evidence type="ECO:0000256" key="3">
    <source>
        <dbReference type="ARBA" id="ARBA00023295"/>
    </source>
</evidence>
<name>A0A6S6R3T9_9FIRM</name>
<dbReference type="InterPro" id="IPR051913">
    <property type="entry name" value="GH2_Domain-Containing"/>
</dbReference>
<protein>
    <submittedName>
        <fullName evidence="7">Glycosyl hydrolase</fullName>
    </submittedName>
</protein>
<dbReference type="InterPro" id="IPR006104">
    <property type="entry name" value="Glyco_hydro_2_N"/>
</dbReference>
<dbReference type="EMBL" id="AP023367">
    <property type="protein sequence ID" value="BCJ96029.1"/>
    <property type="molecule type" value="Genomic_DNA"/>
</dbReference>
<dbReference type="InterPro" id="IPR006103">
    <property type="entry name" value="Glyco_hydro_2_cat"/>
</dbReference>
<dbReference type="Gene3D" id="3.20.20.80">
    <property type="entry name" value="Glycosidases"/>
    <property type="match status" value="1"/>
</dbReference>
<evidence type="ECO:0000313" key="8">
    <source>
        <dbReference type="Proteomes" id="UP000515561"/>
    </source>
</evidence>
<feature type="domain" description="Glycosyl hydrolases family 2 sugar binding" evidence="6">
    <location>
        <begin position="97"/>
        <end position="197"/>
    </location>
</feature>
<dbReference type="PANTHER" id="PTHR42732:SF2">
    <property type="entry name" value="BETA-MANNOSIDASE"/>
    <property type="match status" value="1"/>
</dbReference>
<gene>
    <name evidence="7" type="ORF">acsn021_35980</name>
</gene>
<evidence type="ECO:0000256" key="1">
    <source>
        <dbReference type="ARBA" id="ARBA00007401"/>
    </source>
</evidence>
<keyword evidence="8" id="KW-1185">Reference proteome</keyword>
<evidence type="ECO:0000259" key="4">
    <source>
        <dbReference type="Pfam" id="PF00703"/>
    </source>
</evidence>
<keyword evidence="3" id="KW-0326">Glycosidase</keyword>
<dbReference type="AlphaFoldDB" id="A0A6S6R3T9"/>
<evidence type="ECO:0000256" key="2">
    <source>
        <dbReference type="ARBA" id="ARBA00022801"/>
    </source>
</evidence>
<evidence type="ECO:0000259" key="5">
    <source>
        <dbReference type="Pfam" id="PF02836"/>
    </source>
</evidence>
<evidence type="ECO:0000259" key="6">
    <source>
        <dbReference type="Pfam" id="PF02837"/>
    </source>
</evidence>
<dbReference type="SUPFAM" id="SSF49303">
    <property type="entry name" value="beta-Galactosidase/glucuronidase domain"/>
    <property type="match status" value="1"/>
</dbReference>
<dbReference type="GO" id="GO:0005975">
    <property type="term" value="P:carbohydrate metabolic process"/>
    <property type="evidence" value="ECO:0007669"/>
    <property type="project" value="InterPro"/>
</dbReference>
<sequence length="602" mass="70558">MKLREIVSTFILTKKNRSFNQLMTIWGEELNKEKVLTEYPRPQLVRDNYTILNGLWNYSIRKEKKRPKTFDGKILVPFSPESILSGVNRQVLPEDYLWYERNFIVNKILSKKRCILHFGAVDQMCKVYVNHRLVKKHIGGYLPFSCDITDSLRTGSNLLTVMVVDYSDTSYHSRGKQTLNRGGMFYTAQSGIWQTVWLEWVPDEYITSIKITPHTKTERIELEIHMNHWEKKAADREIHIEIYEGVKKLTSVKGQGNKFLIPVTEPVLWSPENPFLYDIIIKAGKDKIKSYFAMRSFEVKKDITGILRIFLNGKPYFQNGVLDQGYWPDGLYTAPSDEALIYDIVKMKELGFNMLRKHIKVEPLRWYYHCDRLGMIVWQDMVNGGEKYNMFFLGYLPILFPGFYNRIKDSWYYLFSRMNEKGRNGWIADCRRTVEHLYNCPSIAVWVPFNEGWGQFDAEAAVSLIHSLDKGRLIDQASGWFDQKGGDFRSIHNYFRKVRIVPEKRAVVLSEFAGYACYIKNHAFSEYIYGYQIYKDTYSLNRAVHRLFDVEIKRLMEKGLAAAVFTQLSDVEGEVNGLLTYDRKICKISPIEMINYNKTPEK</sequence>
<dbReference type="InterPro" id="IPR006102">
    <property type="entry name" value="Ig-like_GH2"/>
</dbReference>
<dbReference type="Gene3D" id="2.60.40.10">
    <property type="entry name" value="Immunoglobulins"/>
    <property type="match status" value="1"/>
</dbReference>
<dbReference type="InterPro" id="IPR017853">
    <property type="entry name" value="GH"/>
</dbReference>
<comment type="similarity">
    <text evidence="1">Belongs to the glycosyl hydrolase 2 family.</text>
</comment>
<dbReference type="Proteomes" id="UP000515561">
    <property type="component" value="Chromosome"/>
</dbReference>
<dbReference type="Pfam" id="PF00703">
    <property type="entry name" value="Glyco_hydro_2"/>
    <property type="match status" value="1"/>
</dbReference>
<keyword evidence="2 7" id="KW-0378">Hydrolase</keyword>
<evidence type="ECO:0000313" key="7">
    <source>
        <dbReference type="EMBL" id="BCJ96029.1"/>
    </source>
</evidence>